<dbReference type="Pfam" id="PF00249">
    <property type="entry name" value="Myb_DNA-binding"/>
    <property type="match status" value="1"/>
</dbReference>
<sequence>MNPAPAGDAADAPSDAAPKRSKRSKEKRKLKKGAAPTRPLHLGPATPGADEEVDVRTYFRSLRRRCGVPTSELPRFFEPVIPCNAEARRRWCFNARHLQALNVRSDWTSSEVQRLQRVCSRWCLKAILVRWCRVFLSNPPPGFLRAFKTAIHAELLENKFQEEYQAPAASLDAKGRQELFASVAARLDGRRLRELLPERPEWMDWMNISNKMQAMSNEEDVPCISPANCLIQYLHHVVHKSHAPTTEVEEEAMKRARAQHGGSLYLNQIADCTGKPLEGSWRCFASHMLSEAEASDLPWSPKELERLREACEECDVGDWMMVASRLGNTCPEECEAQWRRLQTADGEAPTTTRADNVGGAEEKGGSCGLLQSAGSEDVKRVCNTDLVLDPSFSYQKTADGDQCVSMLPGKSCRTDPDDGGPHSSVLFATAILILSCLGSAPMLPCTLLGRENCCSEKKTSFPEPLQEEEDTQEVLRQSDLHLQVDGGSAAGAPGRRTSSCFVGALNPREEEDIDLRSKAQCKRLILNEQGEGEHPDPLGHQLGVLVNARQWPARLSWYFIDYMSVYQFARSDREQQCFDQVMRQMHVLYSHDFTYTYQIAGLTPQHLLTEGADVEVPVFYWPEHPEGQGRLQGVPLKRLILNMNRTPYELRGWCQAEAQWSSMRCSSARLVLLDGLPSLPDEAGKAPMTPETFQTRIAQGSLKFTHRNDQEAVTRLQEKVFLMKAWEAHELVLSRLPRSEMPVLCDSLPYYARLQKLAVNSSRLSDEFFVALQNPALVIEELDLQANDALSLHGLDSFLGETLSLRDLNLSRNCFGDADAEQLALGLARCQSPLRWLDLSFNELGCRGCTALGEALLLRRRGSRVSGLDERFGRSFQELRLRGNRIANPGALALADCLKRSGAQLQVDLEWNLITSDVASAWVDLLVHPDGQPRAVGAPCAAVAQAVAVVAAERRAAERTKMEKRSKFLAKSLALLPLLPQAPFLAAELSSAGGAPPDLFVYATAPAALAAALLLEVFFVLCTGGCRSCRCATLDFLTFLLSSTVNALVFLLSFGSLGFATLHNATEILPGCRASLTCQSLSIFGHVLSAVVLLAWICTLRCLCVLWASSLGPCFHSKDPALMATL</sequence>
<dbReference type="Proteomes" id="UP001642484">
    <property type="component" value="Unassembled WGS sequence"/>
</dbReference>
<feature type="compositionally biased region" description="Low complexity" evidence="4">
    <location>
        <begin position="1"/>
        <end position="16"/>
    </location>
</feature>
<dbReference type="PANTHER" id="PTHR24113">
    <property type="entry name" value="RAN GTPASE-ACTIVATING PROTEIN 1"/>
    <property type="match status" value="1"/>
</dbReference>
<dbReference type="InterPro" id="IPR001005">
    <property type="entry name" value="SANT/Myb"/>
</dbReference>
<protein>
    <recommendedName>
        <fullName evidence="6">Myb-like domain-containing protein</fullName>
    </recommendedName>
</protein>
<dbReference type="SMART" id="SM00368">
    <property type="entry name" value="LRR_RI"/>
    <property type="match status" value="3"/>
</dbReference>
<feature type="transmembrane region" description="Helical" evidence="5">
    <location>
        <begin position="999"/>
        <end position="1024"/>
    </location>
</feature>
<evidence type="ECO:0000313" key="8">
    <source>
        <dbReference type="Proteomes" id="UP001642484"/>
    </source>
</evidence>
<keyword evidence="2" id="KW-0433">Leucine-rich repeat</keyword>
<keyword evidence="3" id="KW-0677">Repeat</keyword>
<evidence type="ECO:0000256" key="1">
    <source>
        <dbReference type="ARBA" id="ARBA00022468"/>
    </source>
</evidence>
<dbReference type="SUPFAM" id="SSF46689">
    <property type="entry name" value="Homeodomain-like"/>
    <property type="match status" value="1"/>
</dbReference>
<evidence type="ECO:0000313" key="7">
    <source>
        <dbReference type="EMBL" id="CAK9055458.1"/>
    </source>
</evidence>
<evidence type="ECO:0000259" key="6">
    <source>
        <dbReference type="PROSITE" id="PS50090"/>
    </source>
</evidence>
<keyword evidence="5" id="KW-0812">Transmembrane</keyword>
<dbReference type="CDD" id="cd00167">
    <property type="entry name" value="SANT"/>
    <property type="match status" value="1"/>
</dbReference>
<feature type="transmembrane region" description="Helical" evidence="5">
    <location>
        <begin position="1036"/>
        <end position="1063"/>
    </location>
</feature>
<evidence type="ECO:0000256" key="3">
    <source>
        <dbReference type="ARBA" id="ARBA00022737"/>
    </source>
</evidence>
<reference evidence="7 8" key="1">
    <citation type="submission" date="2024-02" db="EMBL/GenBank/DDBJ databases">
        <authorList>
            <person name="Chen Y."/>
            <person name="Shah S."/>
            <person name="Dougan E. K."/>
            <person name="Thang M."/>
            <person name="Chan C."/>
        </authorList>
    </citation>
    <scope>NUCLEOTIDE SEQUENCE [LARGE SCALE GENOMIC DNA]</scope>
</reference>
<feature type="compositionally biased region" description="Basic residues" evidence="4">
    <location>
        <begin position="19"/>
        <end position="32"/>
    </location>
</feature>
<dbReference type="PROSITE" id="PS50090">
    <property type="entry name" value="MYB_LIKE"/>
    <property type="match status" value="1"/>
</dbReference>
<gene>
    <name evidence="7" type="ORF">CCMP2556_LOCUS27581</name>
</gene>
<evidence type="ECO:0000256" key="5">
    <source>
        <dbReference type="SAM" id="Phobius"/>
    </source>
</evidence>
<dbReference type="InterPro" id="IPR001611">
    <property type="entry name" value="Leu-rich_rpt"/>
</dbReference>
<feature type="transmembrane region" description="Helical" evidence="5">
    <location>
        <begin position="1083"/>
        <end position="1108"/>
    </location>
</feature>
<evidence type="ECO:0000256" key="2">
    <source>
        <dbReference type="ARBA" id="ARBA00022614"/>
    </source>
</evidence>
<dbReference type="Pfam" id="PF13516">
    <property type="entry name" value="LRR_6"/>
    <property type="match status" value="2"/>
</dbReference>
<dbReference type="SMART" id="SM00717">
    <property type="entry name" value="SANT"/>
    <property type="match status" value="1"/>
</dbReference>
<dbReference type="SUPFAM" id="SSF52047">
    <property type="entry name" value="RNI-like"/>
    <property type="match status" value="1"/>
</dbReference>
<dbReference type="Gene3D" id="1.10.10.60">
    <property type="entry name" value="Homeodomain-like"/>
    <property type="match status" value="1"/>
</dbReference>
<dbReference type="InterPro" id="IPR027038">
    <property type="entry name" value="RanGap"/>
</dbReference>
<proteinExistence type="predicted"/>
<organism evidence="7 8">
    <name type="scientific">Durusdinium trenchii</name>
    <dbReference type="NCBI Taxonomy" id="1381693"/>
    <lineage>
        <taxon>Eukaryota</taxon>
        <taxon>Sar</taxon>
        <taxon>Alveolata</taxon>
        <taxon>Dinophyceae</taxon>
        <taxon>Suessiales</taxon>
        <taxon>Symbiodiniaceae</taxon>
        <taxon>Durusdinium</taxon>
    </lineage>
</organism>
<keyword evidence="1" id="KW-0343">GTPase activation</keyword>
<comment type="caution">
    <text evidence="7">The sequence shown here is derived from an EMBL/GenBank/DDBJ whole genome shotgun (WGS) entry which is preliminary data.</text>
</comment>
<dbReference type="PANTHER" id="PTHR24113:SF12">
    <property type="entry name" value="RAN GTPASE-ACTIVATING PROTEIN 1"/>
    <property type="match status" value="1"/>
</dbReference>
<evidence type="ECO:0000256" key="4">
    <source>
        <dbReference type="SAM" id="MobiDB-lite"/>
    </source>
</evidence>
<keyword evidence="5" id="KW-0472">Membrane</keyword>
<dbReference type="InterPro" id="IPR009057">
    <property type="entry name" value="Homeodomain-like_sf"/>
</dbReference>
<feature type="region of interest" description="Disordered" evidence="4">
    <location>
        <begin position="1"/>
        <end position="49"/>
    </location>
</feature>
<feature type="domain" description="Myb-like" evidence="6">
    <location>
        <begin position="291"/>
        <end position="342"/>
    </location>
</feature>
<dbReference type="EMBL" id="CAXAMN010020001">
    <property type="protein sequence ID" value="CAK9055458.1"/>
    <property type="molecule type" value="Genomic_DNA"/>
</dbReference>
<keyword evidence="8" id="KW-1185">Reference proteome</keyword>
<accession>A0ABP0MWF2</accession>
<keyword evidence="5" id="KW-1133">Transmembrane helix</keyword>
<dbReference type="InterPro" id="IPR032675">
    <property type="entry name" value="LRR_dom_sf"/>
</dbReference>
<name>A0ABP0MWF2_9DINO</name>
<dbReference type="Gene3D" id="3.80.10.10">
    <property type="entry name" value="Ribonuclease Inhibitor"/>
    <property type="match status" value="1"/>
</dbReference>